<dbReference type="InterPro" id="IPR017735">
    <property type="entry name" value="T6SS_FHA"/>
</dbReference>
<dbReference type="InterPro" id="IPR046883">
    <property type="entry name" value="T6SS_FHA_C"/>
</dbReference>
<proteinExistence type="predicted"/>
<dbReference type="Pfam" id="PF00498">
    <property type="entry name" value="FHA"/>
    <property type="match status" value="1"/>
</dbReference>
<dbReference type="SMART" id="SM00240">
    <property type="entry name" value="FHA"/>
    <property type="match status" value="1"/>
</dbReference>
<evidence type="ECO:0000256" key="1">
    <source>
        <dbReference type="SAM" id="MobiDB-lite"/>
    </source>
</evidence>
<evidence type="ECO:0000313" key="4">
    <source>
        <dbReference type="Proteomes" id="UP000673197"/>
    </source>
</evidence>
<organism evidence="3 4">
    <name type="scientific">Pseudomonas alliivorans</name>
    <dbReference type="NCBI Taxonomy" id="2810613"/>
    <lineage>
        <taxon>Bacteria</taxon>
        <taxon>Pseudomonadati</taxon>
        <taxon>Pseudomonadota</taxon>
        <taxon>Gammaproteobacteria</taxon>
        <taxon>Pseudomonadales</taxon>
        <taxon>Pseudomonadaceae</taxon>
        <taxon>Pseudomonas</taxon>
    </lineage>
</organism>
<evidence type="ECO:0000313" key="3">
    <source>
        <dbReference type="EMBL" id="MBP0945231.1"/>
    </source>
</evidence>
<dbReference type="NCBIfam" id="TIGR03354">
    <property type="entry name" value="VI_FHA"/>
    <property type="match status" value="1"/>
</dbReference>
<reference evidence="3 4" key="1">
    <citation type="journal article" date="2022" name="Syst. Appl. Microbiol.">
        <title>Pseudomonas alliivorans sp. nov., a plant-pathogenic bacterium isolated from onion foliage in Georgia, USA.</title>
        <authorList>
            <person name="Zhao M."/>
            <person name="Tyson C."/>
            <person name="Chen H.C."/>
            <person name="Paudel S."/>
            <person name="Gitaitis R."/>
            <person name="Kvitko B."/>
            <person name="Dutta B."/>
        </authorList>
    </citation>
    <scope>NUCLEOTIDE SEQUENCE [LARGE SCALE GENOMIC DNA]</scope>
    <source>
        <strain evidence="3 4">20GA0068</strain>
    </source>
</reference>
<dbReference type="SUPFAM" id="SSF49879">
    <property type="entry name" value="SMAD/FHA domain"/>
    <property type="match status" value="1"/>
</dbReference>
<comment type="caution">
    <text evidence="3">The sequence shown here is derived from an EMBL/GenBank/DDBJ whole genome shotgun (WGS) entry which is preliminary data.</text>
</comment>
<dbReference type="Proteomes" id="UP000673197">
    <property type="component" value="Unassembled WGS sequence"/>
</dbReference>
<evidence type="ECO:0000259" key="2">
    <source>
        <dbReference type="PROSITE" id="PS50006"/>
    </source>
</evidence>
<dbReference type="PROSITE" id="PS50006">
    <property type="entry name" value="FHA_DOMAIN"/>
    <property type="match status" value="1"/>
</dbReference>
<dbReference type="InterPro" id="IPR000253">
    <property type="entry name" value="FHA_dom"/>
</dbReference>
<feature type="region of interest" description="Disordered" evidence="1">
    <location>
        <begin position="241"/>
        <end position="265"/>
    </location>
</feature>
<dbReference type="InterPro" id="IPR008984">
    <property type="entry name" value="SMAD_FHA_dom_sf"/>
</dbReference>
<feature type="domain" description="FHA" evidence="2">
    <location>
        <begin position="28"/>
        <end position="78"/>
    </location>
</feature>
<accession>A0ABS4C3L4</accession>
<keyword evidence="4" id="KW-1185">Reference proteome</keyword>
<dbReference type="EMBL" id="JAFFZW010000002">
    <property type="protein sequence ID" value="MBP0945231.1"/>
    <property type="molecule type" value="Genomic_DNA"/>
</dbReference>
<protein>
    <submittedName>
        <fullName evidence="3">Type VI secretion system-associated FHA domain protein TagH</fullName>
    </submittedName>
</protein>
<gene>
    <name evidence="3" type="primary">tagH</name>
    <name evidence="3" type="ORF">JTJ32_07830</name>
</gene>
<sequence>MELVLEVINPPDLKEGCSPSWRFNQSGGVLGRSPECEWRIEDQALYVSRQHARISHEDNVFYLTDISRNGTLLNGVETLYAGERRCVRHGDTFRIGDLELRACLLGIRSERTCQKAQSSINGLPVFAELDPLAVWQAGDKRHCRSDELSSLLEERVEFPGIGRYSSTDREQLRLPELIPAPLPAAQRYAKSADEMTGLFCQRLAEALDVDLSGVDSTTCEALAIDAARLFRQCIDGLEHGSSTRNELDSELGGCRPASGTGRDRPVDSLDASSIIQLLLHHQSGQASRMITQSFRASQSHQVALLAGCRAMARSALEHFSPQRLHWQFEHEDKSWLRTAGSRWRAYVHHHRTLAQDDQWTMGLWNRDFLKAYDEQIRLINTLYPN</sequence>
<dbReference type="CDD" id="cd00060">
    <property type="entry name" value="FHA"/>
    <property type="match status" value="1"/>
</dbReference>
<dbReference type="RefSeq" id="WP_210041675.1">
    <property type="nucleotide sequence ID" value="NZ_JAFFZW010000002.1"/>
</dbReference>
<dbReference type="Pfam" id="PF20232">
    <property type="entry name" value="T6SS_FHA_C"/>
    <property type="match status" value="1"/>
</dbReference>
<dbReference type="Gene3D" id="2.60.200.20">
    <property type="match status" value="1"/>
</dbReference>
<name>A0ABS4C3L4_9PSED</name>